<feature type="transmembrane region" description="Helical" evidence="9">
    <location>
        <begin position="175"/>
        <end position="194"/>
    </location>
</feature>
<comment type="caution">
    <text evidence="12">The sequence shown here is derived from an EMBL/GenBank/DDBJ whole genome shotgun (WGS) entry which is preliminary data.</text>
</comment>
<dbReference type="SMART" id="SM00382">
    <property type="entry name" value="AAA"/>
    <property type="match status" value="1"/>
</dbReference>
<keyword evidence="8 9" id="KW-0472">Membrane</keyword>
<dbReference type="Gene3D" id="1.20.1560.10">
    <property type="entry name" value="ABC transporter type 1, transmembrane domain"/>
    <property type="match status" value="1"/>
</dbReference>
<evidence type="ECO:0000313" key="13">
    <source>
        <dbReference type="Proteomes" id="UP000285138"/>
    </source>
</evidence>
<dbReference type="PANTHER" id="PTHR43394:SF1">
    <property type="entry name" value="ATP-BINDING CASSETTE SUB-FAMILY B MEMBER 10, MITOCHONDRIAL"/>
    <property type="match status" value="1"/>
</dbReference>
<keyword evidence="7 9" id="KW-1133">Transmembrane helix</keyword>
<dbReference type="InterPro" id="IPR011527">
    <property type="entry name" value="ABC1_TM_dom"/>
</dbReference>
<dbReference type="EMBL" id="QZAA01000059">
    <property type="protein sequence ID" value="RQD77650.1"/>
    <property type="molecule type" value="Genomic_DNA"/>
</dbReference>
<evidence type="ECO:0000259" key="10">
    <source>
        <dbReference type="PROSITE" id="PS50893"/>
    </source>
</evidence>
<keyword evidence="5" id="KW-0547">Nucleotide-binding</keyword>
<dbReference type="InterPro" id="IPR003593">
    <property type="entry name" value="AAA+_ATPase"/>
</dbReference>
<proteinExistence type="predicted"/>
<keyword evidence="2" id="KW-0813">Transport</keyword>
<evidence type="ECO:0000259" key="11">
    <source>
        <dbReference type="PROSITE" id="PS50929"/>
    </source>
</evidence>
<feature type="domain" description="ABC transporter" evidence="10">
    <location>
        <begin position="353"/>
        <end position="587"/>
    </location>
</feature>
<dbReference type="InterPro" id="IPR027417">
    <property type="entry name" value="P-loop_NTPase"/>
</dbReference>
<dbReference type="FunFam" id="1.20.1560.10:FF:000011">
    <property type="entry name" value="Multidrug ABC transporter ATP-binding protein"/>
    <property type="match status" value="1"/>
</dbReference>
<organism evidence="12 13">
    <name type="scientific">Candidatus Syntrophonatronum acetioxidans</name>
    <dbReference type="NCBI Taxonomy" id="1795816"/>
    <lineage>
        <taxon>Bacteria</taxon>
        <taxon>Bacillati</taxon>
        <taxon>Bacillota</taxon>
        <taxon>Clostridia</taxon>
        <taxon>Eubacteriales</taxon>
        <taxon>Syntrophomonadaceae</taxon>
        <taxon>Candidatus Syntrophonatronum</taxon>
    </lineage>
</organism>
<feature type="domain" description="ABC transmembrane type-1" evidence="11">
    <location>
        <begin position="37"/>
        <end position="319"/>
    </location>
</feature>
<feature type="transmembrane region" description="Helical" evidence="9">
    <location>
        <begin position="73"/>
        <end position="90"/>
    </location>
</feature>
<dbReference type="FunFam" id="3.40.50.300:FF:000287">
    <property type="entry name" value="Multidrug ABC transporter ATP-binding protein"/>
    <property type="match status" value="1"/>
</dbReference>
<dbReference type="PROSITE" id="PS50893">
    <property type="entry name" value="ABC_TRANSPORTER_2"/>
    <property type="match status" value="1"/>
</dbReference>
<dbReference type="InterPro" id="IPR036640">
    <property type="entry name" value="ABC1_TM_sf"/>
</dbReference>
<gene>
    <name evidence="12" type="ORF">D5R97_01910</name>
</gene>
<dbReference type="Proteomes" id="UP000285138">
    <property type="component" value="Unassembled WGS sequence"/>
</dbReference>
<dbReference type="SUPFAM" id="SSF90123">
    <property type="entry name" value="ABC transporter transmembrane region"/>
    <property type="match status" value="1"/>
</dbReference>
<dbReference type="GO" id="GO:0005524">
    <property type="term" value="F:ATP binding"/>
    <property type="evidence" value="ECO:0007669"/>
    <property type="project" value="UniProtKB-KW"/>
</dbReference>
<evidence type="ECO:0000256" key="4">
    <source>
        <dbReference type="ARBA" id="ARBA00022692"/>
    </source>
</evidence>
<dbReference type="Pfam" id="PF00664">
    <property type="entry name" value="ABC_membrane"/>
    <property type="match status" value="1"/>
</dbReference>
<sequence length="607" mass="69268">MDLHVPELGYQKKPEKMDYRLLFRLLKNVWPYRLHLLGAFIMMLLTTGATLAGPYIIKVAIDTAIIGQNLEQLNILAFLFVLTYGVNWFSSYGQNYLMSWVGQKVIFDMRQRIFDHLQKLGFKFFDRRSTGEVMSRVTNDVEALNEFISWGIIHVAGDLVIIIGIIVVMISEHLLLALVSFVTFPFFILVSTLFRNRVIDAYRQVRSRMAEVNSHLQENISGFKVIQSFVRERKNIDDFSSINNRNLQANMKAATLFAIYLPVIEVIGAVGTAILVWYGGMEVVRGAIQIGTLYLFLDYLSRFYAPLRDLSQIYNNLQSALAAGERYFEIMDTRPHYEEDPEALVLPFLQGRVKFEGVTFAYEKGKNVLEDINLDIEPGEAIALIGPTGAGKTTLINLLYRFYEPQKGRIFIDGNDIKKIKIKSLRDQMSLALQDTFLFSGTILENISYGRPDASREEIEEAARSVYIHDFISSLPEGYDTFAGERGSSLSMGQRQLISFARVLLRNPRIIVLDEATSSVDAHTEEKIQNALKKITADRTSFIIAHRLSTIKKADRILVLDKGRLVQQGSPRELAEKPGLYRELLQLQFEADYGEEKEKSNKIFHYK</sequence>
<accession>A0A424YHJ2</accession>
<reference evidence="12 13" key="1">
    <citation type="submission" date="2018-08" db="EMBL/GenBank/DDBJ databases">
        <title>The metabolism and importance of syntrophic acetate oxidation coupled to methane or sulfide production in haloalkaline environments.</title>
        <authorList>
            <person name="Timmers P.H.A."/>
            <person name="Vavourakis C.D."/>
            <person name="Sorokin D.Y."/>
            <person name="Sinninghe Damste J.S."/>
            <person name="Muyzer G."/>
            <person name="Stams A.J.M."/>
            <person name="Plugge C.M."/>
        </authorList>
    </citation>
    <scope>NUCLEOTIDE SEQUENCE [LARGE SCALE GENOMIC DNA]</scope>
    <source>
        <strain evidence="12">MSAO_Bac1</strain>
    </source>
</reference>
<dbReference type="SUPFAM" id="SSF52540">
    <property type="entry name" value="P-loop containing nucleoside triphosphate hydrolases"/>
    <property type="match status" value="1"/>
</dbReference>
<dbReference type="PROSITE" id="PS50929">
    <property type="entry name" value="ABC_TM1F"/>
    <property type="match status" value="1"/>
</dbReference>
<evidence type="ECO:0000256" key="1">
    <source>
        <dbReference type="ARBA" id="ARBA00004651"/>
    </source>
</evidence>
<evidence type="ECO:0000256" key="2">
    <source>
        <dbReference type="ARBA" id="ARBA00022448"/>
    </source>
</evidence>
<dbReference type="GO" id="GO:0015421">
    <property type="term" value="F:ABC-type oligopeptide transporter activity"/>
    <property type="evidence" value="ECO:0007669"/>
    <property type="project" value="TreeGrafter"/>
</dbReference>
<evidence type="ECO:0000313" key="12">
    <source>
        <dbReference type="EMBL" id="RQD77650.1"/>
    </source>
</evidence>
<dbReference type="CDD" id="cd18545">
    <property type="entry name" value="ABC_6TM_YknV_like"/>
    <property type="match status" value="1"/>
</dbReference>
<evidence type="ECO:0000256" key="7">
    <source>
        <dbReference type="ARBA" id="ARBA00022989"/>
    </source>
</evidence>
<dbReference type="InterPro" id="IPR003439">
    <property type="entry name" value="ABC_transporter-like_ATP-bd"/>
</dbReference>
<feature type="transmembrane region" description="Helical" evidence="9">
    <location>
        <begin position="34"/>
        <end position="61"/>
    </location>
</feature>
<feature type="transmembrane region" description="Helical" evidence="9">
    <location>
        <begin position="147"/>
        <end position="168"/>
    </location>
</feature>
<dbReference type="GO" id="GO:0005886">
    <property type="term" value="C:plasma membrane"/>
    <property type="evidence" value="ECO:0007669"/>
    <property type="project" value="UniProtKB-SubCell"/>
</dbReference>
<dbReference type="AlphaFoldDB" id="A0A424YHJ2"/>
<evidence type="ECO:0000256" key="6">
    <source>
        <dbReference type="ARBA" id="ARBA00022840"/>
    </source>
</evidence>
<keyword evidence="4 9" id="KW-0812">Transmembrane</keyword>
<dbReference type="GO" id="GO:0016887">
    <property type="term" value="F:ATP hydrolysis activity"/>
    <property type="evidence" value="ECO:0007669"/>
    <property type="project" value="InterPro"/>
</dbReference>
<evidence type="ECO:0000256" key="5">
    <source>
        <dbReference type="ARBA" id="ARBA00022741"/>
    </source>
</evidence>
<dbReference type="Pfam" id="PF00005">
    <property type="entry name" value="ABC_tran"/>
    <property type="match status" value="1"/>
</dbReference>
<dbReference type="PANTHER" id="PTHR43394">
    <property type="entry name" value="ATP-DEPENDENT PERMEASE MDL1, MITOCHONDRIAL"/>
    <property type="match status" value="1"/>
</dbReference>
<keyword evidence="6 12" id="KW-0067">ATP-binding</keyword>
<dbReference type="Gene3D" id="3.40.50.300">
    <property type="entry name" value="P-loop containing nucleotide triphosphate hydrolases"/>
    <property type="match status" value="1"/>
</dbReference>
<evidence type="ECO:0000256" key="9">
    <source>
        <dbReference type="SAM" id="Phobius"/>
    </source>
</evidence>
<comment type="subcellular location">
    <subcellularLocation>
        <location evidence="1">Cell membrane</location>
        <topology evidence="1">Multi-pass membrane protein</topology>
    </subcellularLocation>
</comment>
<dbReference type="CDD" id="cd03254">
    <property type="entry name" value="ABCC_Glucan_exporter_like"/>
    <property type="match status" value="1"/>
</dbReference>
<feature type="transmembrane region" description="Helical" evidence="9">
    <location>
        <begin position="257"/>
        <end position="278"/>
    </location>
</feature>
<evidence type="ECO:0000256" key="8">
    <source>
        <dbReference type="ARBA" id="ARBA00023136"/>
    </source>
</evidence>
<name>A0A424YHJ2_9FIRM</name>
<evidence type="ECO:0000256" key="3">
    <source>
        <dbReference type="ARBA" id="ARBA00022475"/>
    </source>
</evidence>
<keyword evidence="3" id="KW-1003">Cell membrane</keyword>
<dbReference type="InterPro" id="IPR039421">
    <property type="entry name" value="Type_1_exporter"/>
</dbReference>
<protein>
    <submittedName>
        <fullName evidence="12">ABC transporter ATP-binding protein</fullName>
    </submittedName>
</protein>